<organism evidence="15 16">
    <name type="scientific">Limulus polyphemus</name>
    <name type="common">Atlantic horseshoe crab</name>
    <dbReference type="NCBI Taxonomy" id="6850"/>
    <lineage>
        <taxon>Eukaryota</taxon>
        <taxon>Metazoa</taxon>
        <taxon>Ecdysozoa</taxon>
        <taxon>Arthropoda</taxon>
        <taxon>Chelicerata</taxon>
        <taxon>Merostomata</taxon>
        <taxon>Xiphosura</taxon>
        <taxon>Limulidae</taxon>
        <taxon>Limulus</taxon>
    </lineage>
</organism>
<dbReference type="InterPro" id="IPR017337">
    <property type="entry name" value="ZRANB2"/>
</dbReference>
<feature type="domain" description="RanBP2-type" evidence="14">
    <location>
        <begin position="25"/>
        <end position="56"/>
    </location>
</feature>
<dbReference type="PROSITE" id="PS01358">
    <property type="entry name" value="ZF_RANBP2_1"/>
    <property type="match status" value="2"/>
</dbReference>
<sequence>MYVSNSKNGRGTPEFPMSSGKFRMNEGDWACPDPQCGNINFARRSTCNRCGKEKTAVPPKKKLGHEIGKAAAEKSKGLFSADDWQCGRCGNVNWARRQQCNMCNAPKFGEVEERTGLGGGYNEREDVEYVEREESDGEYDDFGRKKKKFRELSDSGDSKSPKRKDPVKPKMDNEDEEEEEEEDEDVSKYKLDSDDDDEDGDVSKYDLTGWGDEDENEMPTKVNSVKNNHRKSRSNSRSSSHSSASSPSRSSHSSQSRSWSVSSSSSHSKSSSASPRGKKRKRSRSRSRSDSPRSRRKERQHDSHSSSHSPSSSHSGSCERDREHSRSPRQKK</sequence>
<dbReference type="Pfam" id="PF00641">
    <property type="entry name" value="Zn_ribbon_RanBP"/>
    <property type="match status" value="2"/>
</dbReference>
<feature type="compositionally biased region" description="Basic and acidic residues" evidence="13">
    <location>
        <begin position="150"/>
        <end position="172"/>
    </location>
</feature>
<evidence type="ECO:0000256" key="3">
    <source>
        <dbReference type="ARBA" id="ARBA00022553"/>
    </source>
</evidence>
<feature type="domain" description="RanBP2-type" evidence="14">
    <location>
        <begin position="80"/>
        <end position="109"/>
    </location>
</feature>
<proteinExistence type="inferred from homology"/>
<feature type="compositionally biased region" description="Low complexity" evidence="13">
    <location>
        <begin position="235"/>
        <end position="275"/>
    </location>
</feature>
<evidence type="ECO:0000256" key="13">
    <source>
        <dbReference type="SAM" id="MobiDB-lite"/>
    </source>
</evidence>
<evidence type="ECO:0000256" key="5">
    <source>
        <dbReference type="ARBA" id="ARBA00022737"/>
    </source>
</evidence>
<feature type="compositionally biased region" description="Basic and acidic residues" evidence="13">
    <location>
        <begin position="317"/>
        <end position="326"/>
    </location>
</feature>
<dbReference type="PIRSF" id="PIRSF037956">
    <property type="entry name" value="UCP037956_ZnF_Ran"/>
    <property type="match status" value="1"/>
</dbReference>
<protein>
    <recommendedName>
        <fullName evidence="2 11">Zinc finger Ran-binding domain-containing protein 2</fullName>
    </recommendedName>
</protein>
<reference evidence="16" key="1">
    <citation type="submission" date="2025-08" db="UniProtKB">
        <authorList>
            <consortium name="RefSeq"/>
        </authorList>
    </citation>
    <scope>IDENTIFICATION</scope>
    <source>
        <tissue evidence="16">Muscle</tissue>
    </source>
</reference>
<keyword evidence="3" id="KW-0597">Phosphoprotein</keyword>
<evidence type="ECO:0000256" key="9">
    <source>
        <dbReference type="ARBA" id="ARBA00023242"/>
    </source>
</evidence>
<dbReference type="Proteomes" id="UP000694941">
    <property type="component" value="Unplaced"/>
</dbReference>
<dbReference type="SUPFAM" id="SSF90209">
    <property type="entry name" value="Ran binding protein zinc finger-like"/>
    <property type="match status" value="2"/>
</dbReference>
<evidence type="ECO:0000256" key="2">
    <source>
        <dbReference type="ARBA" id="ARBA00017543"/>
    </source>
</evidence>
<keyword evidence="5" id="KW-0677">Repeat</keyword>
<evidence type="ECO:0000256" key="1">
    <source>
        <dbReference type="ARBA" id="ARBA00004123"/>
    </source>
</evidence>
<keyword evidence="9 11" id="KW-0539">Nucleus</keyword>
<dbReference type="PANTHER" id="PTHR12999:SF17">
    <property type="entry name" value="ZINC FINGER RAN-BINDING DOMAIN-CONTAINING PROTEIN 2"/>
    <property type="match status" value="1"/>
</dbReference>
<dbReference type="GeneID" id="106468401"/>
<evidence type="ECO:0000313" key="15">
    <source>
        <dbReference type="Proteomes" id="UP000694941"/>
    </source>
</evidence>
<dbReference type="Gene3D" id="4.10.1060.10">
    <property type="entry name" value="Zinc finger, RanBP2-type"/>
    <property type="match status" value="2"/>
</dbReference>
<evidence type="ECO:0000256" key="11">
    <source>
        <dbReference type="PIRNR" id="PIRNR037956"/>
    </source>
</evidence>
<dbReference type="PROSITE" id="PS50199">
    <property type="entry name" value="ZF_RANBP2_2"/>
    <property type="match status" value="2"/>
</dbReference>
<dbReference type="RefSeq" id="XP_022252448.1">
    <property type="nucleotide sequence ID" value="XM_022396740.1"/>
</dbReference>
<evidence type="ECO:0000256" key="10">
    <source>
        <dbReference type="ARBA" id="ARBA00025731"/>
    </source>
</evidence>
<accession>A0ABM1T992</accession>
<evidence type="ECO:0000256" key="4">
    <source>
        <dbReference type="ARBA" id="ARBA00022723"/>
    </source>
</evidence>
<feature type="compositionally biased region" description="Basic and acidic residues" evidence="13">
    <location>
        <begin position="122"/>
        <end position="132"/>
    </location>
</feature>
<name>A0ABM1T992_LIMPO</name>
<evidence type="ECO:0000256" key="12">
    <source>
        <dbReference type="PROSITE-ProRule" id="PRU00322"/>
    </source>
</evidence>
<keyword evidence="6 12" id="KW-0863">Zinc-finger</keyword>
<evidence type="ECO:0000256" key="7">
    <source>
        <dbReference type="ARBA" id="ARBA00022833"/>
    </source>
</evidence>
<dbReference type="InterPro" id="IPR036443">
    <property type="entry name" value="Znf_RanBP2_sf"/>
</dbReference>
<comment type="similarity">
    <text evidence="10 11">Belongs to the ZRANB2 family.</text>
</comment>
<evidence type="ECO:0000256" key="6">
    <source>
        <dbReference type="ARBA" id="ARBA00022771"/>
    </source>
</evidence>
<dbReference type="InterPro" id="IPR001876">
    <property type="entry name" value="Znf_RanBP2"/>
</dbReference>
<evidence type="ECO:0000256" key="8">
    <source>
        <dbReference type="ARBA" id="ARBA00022884"/>
    </source>
</evidence>
<keyword evidence="4 11" id="KW-0479">Metal-binding</keyword>
<dbReference type="SMART" id="SM00547">
    <property type="entry name" value="ZnF_RBZ"/>
    <property type="match status" value="2"/>
</dbReference>
<feature type="compositionally biased region" description="Basic and acidic residues" evidence="13">
    <location>
        <begin position="287"/>
        <end position="305"/>
    </location>
</feature>
<keyword evidence="8 11" id="KW-0694">RNA-binding</keyword>
<evidence type="ECO:0000313" key="16">
    <source>
        <dbReference type="RefSeq" id="XP_022252448.1"/>
    </source>
</evidence>
<feature type="compositionally biased region" description="Acidic residues" evidence="13">
    <location>
        <begin position="173"/>
        <end position="185"/>
    </location>
</feature>
<feature type="compositionally biased region" description="Basic residues" evidence="13">
    <location>
        <begin position="276"/>
        <end position="286"/>
    </location>
</feature>
<dbReference type="PANTHER" id="PTHR12999">
    <property type="entry name" value="ZINC FINGER RAN-BINDING DOMAIN-CONTAINING PROTEIN 2 ZRANB2-RELATED"/>
    <property type="match status" value="1"/>
</dbReference>
<gene>
    <name evidence="16" type="primary">LOC106468401</name>
</gene>
<feature type="compositionally biased region" description="Low complexity" evidence="13">
    <location>
        <begin position="306"/>
        <end position="316"/>
    </location>
</feature>
<feature type="region of interest" description="Disordered" evidence="13">
    <location>
        <begin position="112"/>
        <end position="332"/>
    </location>
</feature>
<comment type="subcellular location">
    <subcellularLocation>
        <location evidence="1 11">Nucleus</location>
    </subcellularLocation>
</comment>
<keyword evidence="15" id="KW-1185">Reference proteome</keyword>
<evidence type="ECO:0000259" key="14">
    <source>
        <dbReference type="PROSITE" id="PS50199"/>
    </source>
</evidence>
<keyword evidence="7 11" id="KW-0862">Zinc</keyword>